<keyword evidence="1" id="KW-0472">Membrane</keyword>
<evidence type="ECO:0000313" key="6">
    <source>
        <dbReference type="EMBL" id="ABU53857.1"/>
    </source>
</evidence>
<evidence type="ECO:0000313" key="3">
    <source>
        <dbReference type="EMBL" id="ABU53775.1"/>
    </source>
</evidence>
<reference evidence="2" key="1">
    <citation type="journal article" date="2008" name="BMC Microbiol.">
        <title>Sequence variability of Campylobacter temperate bacteriophages.</title>
        <authorList>
            <person name="Clark C.G."/>
            <person name="Ng L.K."/>
        </authorList>
    </citation>
    <scope>NUCLEOTIDE SEQUENCE</scope>
    <source>
        <strain evidence="2">Cj00-0949</strain>
        <strain evidence="3">Cj00-2818</strain>
        <strain evidence="4">Cj00-6470</strain>
        <strain evidence="5">Cj99-7046</strain>
        <strain evidence="6">CjNC13256</strain>
    </source>
</reference>
<keyword evidence="1" id="KW-0812">Transmembrane</keyword>
<accession>A7YG88</accession>
<feature type="transmembrane region" description="Helical" evidence="1">
    <location>
        <begin position="49"/>
        <end position="68"/>
    </location>
</feature>
<dbReference type="EMBL" id="EF694691">
    <property type="protein sequence ID" value="ABU53825.1"/>
    <property type="molecule type" value="Genomic_DNA"/>
</dbReference>
<keyword evidence="1" id="KW-1133">Transmembrane helix</keyword>
<dbReference type="EMBL" id="EF694690">
    <property type="protein sequence ID" value="ABU53807.1"/>
    <property type="molecule type" value="Genomic_DNA"/>
</dbReference>
<sequence>MYFKIFTMKVLKFINDDIISHIALLLTTLIPAFYISYQSASDGFFNTMAIFIFSYFASIIITAILVMIMPPIALLLILPTWLIVISLDFILFAILKIYFLKNKTIKNS</sequence>
<feature type="transmembrane region" description="Helical" evidence="1">
    <location>
        <begin position="74"/>
        <end position="99"/>
    </location>
</feature>
<dbReference type="EMBL" id="EF694688">
    <property type="protein sequence ID" value="ABU53775.1"/>
    <property type="molecule type" value="Genomic_DNA"/>
</dbReference>
<dbReference type="EMBL" id="EF694693">
    <property type="protein sequence ID" value="ABU53857.1"/>
    <property type="molecule type" value="Genomic_DNA"/>
</dbReference>
<protein>
    <submittedName>
        <fullName evidence="2">Cje0223</fullName>
    </submittedName>
</protein>
<proteinExistence type="predicted"/>
<organism evidence="2">
    <name type="scientific">Campylobacter phage CGC-2007</name>
    <dbReference type="NCBI Taxonomy" id="464033"/>
    <lineage>
        <taxon>Viruses</taxon>
        <taxon>Duplodnaviria</taxon>
        <taxon>Heunggongvirae</taxon>
        <taxon>Uroviricota</taxon>
        <taxon>Caudoviricetes</taxon>
    </lineage>
</organism>
<evidence type="ECO:0000313" key="4">
    <source>
        <dbReference type="EMBL" id="ABU53807.1"/>
    </source>
</evidence>
<evidence type="ECO:0000313" key="5">
    <source>
        <dbReference type="EMBL" id="ABU53825.1"/>
    </source>
</evidence>
<evidence type="ECO:0000313" key="2">
    <source>
        <dbReference type="EMBL" id="ABU53710.1"/>
    </source>
</evidence>
<dbReference type="EMBL" id="EF694684">
    <property type="protein sequence ID" value="ABU53710.1"/>
    <property type="molecule type" value="Genomic_DNA"/>
</dbReference>
<name>A7YG88_9CAUD</name>
<feature type="transmembrane region" description="Helical" evidence="1">
    <location>
        <begin position="18"/>
        <end position="37"/>
    </location>
</feature>
<evidence type="ECO:0000256" key="1">
    <source>
        <dbReference type="SAM" id="Phobius"/>
    </source>
</evidence>